<dbReference type="InterPro" id="IPR041480">
    <property type="entry name" value="CIDR1_gamma"/>
</dbReference>
<feature type="region of interest" description="Disordered" evidence="2">
    <location>
        <begin position="2533"/>
        <end position="2564"/>
    </location>
</feature>
<dbReference type="Gene3D" id="1.20.1310.20">
    <property type="entry name" value="Duffy-antigen binding domain"/>
    <property type="match status" value="3"/>
</dbReference>
<evidence type="ECO:0000259" key="6">
    <source>
        <dbReference type="Pfam" id="PF15447"/>
    </source>
</evidence>
<feature type="domain" description="Duffy-antigen binding" evidence="4">
    <location>
        <begin position="888"/>
        <end position="1065"/>
    </location>
</feature>
<keyword evidence="10" id="KW-1185">Reference proteome</keyword>
<dbReference type="Gene3D" id="1.10.1900.40">
    <property type="entry name" value="Acidic terminal segments, variant surface antigen of PfEMP1"/>
    <property type="match status" value="2"/>
</dbReference>
<feature type="domain" description="Plasmodium falciparum erythrocyte membrane protein-1 N-terminal segment" evidence="6">
    <location>
        <begin position="15"/>
        <end position="51"/>
    </location>
</feature>
<proteinExistence type="predicted"/>
<reference evidence="9" key="2">
    <citation type="submission" date="2014-05" db="EMBL/GenBank/DDBJ databases">
        <title>The genome sequences of chimpanzee malaria parasites reveal the path to human adaptation.</title>
        <authorList>
            <person name="Otto T.D."/>
            <person name="Rayner J.C."/>
            <person name="Boehme U."/>
            <person name="Pain A."/>
            <person name="Spottiswoode N."/>
            <person name="Sanders M."/>
            <person name="Quail M."/>
            <person name="Ollomo B."/>
            <person name="Renaud F."/>
            <person name="Thomas A.W."/>
            <person name="Prugnolle F."/>
            <person name="Conway D.J."/>
            <person name="Newbold C."/>
            <person name="Berriman M."/>
        </authorList>
    </citation>
    <scope>NUCLEOTIDE SEQUENCE [LARGE SCALE GENOMIC DNA]</scope>
    <source>
        <strain evidence="9">CDC</strain>
    </source>
</reference>
<evidence type="ECO:0000259" key="7">
    <source>
        <dbReference type="Pfam" id="PF18562"/>
    </source>
</evidence>
<dbReference type="InterPro" id="IPR029211">
    <property type="entry name" value="PfEMP1_ATS"/>
</dbReference>
<feature type="domain" description="Duffy-binding-like" evidence="8">
    <location>
        <begin position="306"/>
        <end position="468"/>
    </location>
</feature>
<dbReference type="InterPro" id="IPR044932">
    <property type="entry name" value="PfEMP1_ATS_sf"/>
</dbReference>
<dbReference type="Gene3D" id="1.20.58.830">
    <property type="match status" value="4"/>
</dbReference>
<dbReference type="Gene3D" id="1.20.58.1930">
    <property type="match status" value="1"/>
</dbReference>
<feature type="compositionally biased region" description="Low complexity" evidence="2">
    <location>
        <begin position="2138"/>
        <end position="2149"/>
    </location>
</feature>
<feature type="domain" description="Duffy-binding-like" evidence="3">
    <location>
        <begin position="1910"/>
        <end position="2054"/>
    </location>
</feature>
<protein>
    <submittedName>
        <fullName evidence="9">Erythrocyte membrane protein 1, EMP1</fullName>
    </submittedName>
</protein>
<dbReference type="FunFam" id="1.20.58.1930:FF:000001">
    <property type="entry name" value="Erythrocyte membrane protein 1, PfEMP1"/>
    <property type="match status" value="1"/>
</dbReference>
<dbReference type="FunFam" id="1.20.58.830:FF:000005">
    <property type="entry name" value="Erythrocyte membrane protein 1, PfEMP1"/>
    <property type="match status" value="1"/>
</dbReference>
<feature type="domain" description="Duffy-binding-like" evidence="8">
    <location>
        <begin position="1659"/>
        <end position="1800"/>
    </location>
</feature>
<dbReference type="InterPro" id="IPR004258">
    <property type="entry name" value="DBL"/>
</dbReference>
<evidence type="ECO:0000313" key="9">
    <source>
        <dbReference type="EMBL" id="CDO63587.1"/>
    </source>
</evidence>
<feature type="region of interest" description="Disordered" evidence="2">
    <location>
        <begin position="2049"/>
        <end position="2190"/>
    </location>
</feature>
<feature type="domain" description="Duffy-antigen binding" evidence="4">
    <location>
        <begin position="111"/>
        <end position="302"/>
    </location>
</feature>
<feature type="compositionally biased region" description="Basic and acidic residues" evidence="2">
    <location>
        <begin position="2110"/>
        <end position="2129"/>
    </location>
</feature>
<feature type="compositionally biased region" description="Basic and acidic residues" evidence="2">
    <location>
        <begin position="2166"/>
        <end position="2179"/>
    </location>
</feature>
<feature type="domain" description="Duffy-binding-like" evidence="3">
    <location>
        <begin position="584"/>
        <end position="726"/>
    </location>
</feature>
<evidence type="ECO:0000259" key="3">
    <source>
        <dbReference type="Pfam" id="PF03011"/>
    </source>
</evidence>
<dbReference type="FunFam" id="1.20.1310.20:FF:000001">
    <property type="entry name" value="Erythrocyte membrane protein 1, PfEMP1"/>
    <property type="match status" value="1"/>
</dbReference>
<dbReference type="Pfam" id="PF15447">
    <property type="entry name" value="NTS"/>
    <property type="match status" value="1"/>
</dbReference>
<dbReference type="Proteomes" id="UP000027581">
    <property type="component" value="Unassembled WGS sequence"/>
</dbReference>
<feature type="compositionally biased region" description="Polar residues" evidence="2">
    <location>
        <begin position="767"/>
        <end position="776"/>
    </location>
</feature>
<dbReference type="InterPro" id="IPR029210">
    <property type="entry name" value="PfEMP1_NTS"/>
</dbReference>
<dbReference type="PhylomeDB" id="A0A060RQP5"/>
<name>A0A060RQP5_PLARE</name>
<dbReference type="InterPro" id="IPR042202">
    <property type="entry name" value="Duffy-ag-bd_sf"/>
</dbReference>
<dbReference type="GO" id="GO:0046789">
    <property type="term" value="F:host cell surface receptor binding"/>
    <property type="evidence" value="ECO:0007669"/>
    <property type="project" value="InterPro"/>
</dbReference>
<keyword evidence="1" id="KW-0175">Coiled coil</keyword>
<dbReference type="InterPro" id="IPR008602">
    <property type="entry name" value="Duffy-antigen-binding"/>
</dbReference>
<dbReference type="InterPro" id="IPR054595">
    <property type="entry name" value="DBL_C"/>
</dbReference>
<feature type="coiled-coil region" evidence="1">
    <location>
        <begin position="375"/>
        <end position="406"/>
    </location>
</feature>
<dbReference type="FunFam" id="1.10.1900.40:FF:000001">
    <property type="entry name" value="Erythrocyte membrane protein 1"/>
    <property type="match status" value="1"/>
</dbReference>
<feature type="domain" description="Duffy-antigen binding" evidence="4">
    <location>
        <begin position="1331"/>
        <end position="1563"/>
    </location>
</feature>
<gene>
    <name evidence="9" type="primary">VAR</name>
    <name evidence="9" type="ORF">PRCDC_0709900</name>
</gene>
<feature type="region of interest" description="Disordered" evidence="2">
    <location>
        <begin position="724"/>
        <end position="780"/>
    </location>
</feature>
<feature type="compositionally biased region" description="Low complexity" evidence="2">
    <location>
        <begin position="1403"/>
        <end position="1412"/>
    </location>
</feature>
<feature type="compositionally biased region" description="Polar residues" evidence="2">
    <location>
        <begin position="2544"/>
        <end position="2564"/>
    </location>
</feature>
<accession>A0A060RQP5</accession>
<dbReference type="VEuPathDB" id="PlasmoDB:PRG01_1244200"/>
<feature type="coiled-coil region" evidence="1">
    <location>
        <begin position="1719"/>
        <end position="1746"/>
    </location>
</feature>
<evidence type="ECO:0000259" key="4">
    <source>
        <dbReference type="Pfam" id="PF05424"/>
    </source>
</evidence>
<dbReference type="Pfam" id="PF05424">
    <property type="entry name" value="Duffy_binding"/>
    <property type="match status" value="3"/>
</dbReference>
<feature type="domain" description="Cysteine-rich interdomain region 1 gamma" evidence="7">
    <location>
        <begin position="1843"/>
        <end position="1894"/>
    </location>
</feature>
<reference evidence="9" key="1">
    <citation type="submission" date="2014-01" db="EMBL/GenBank/DDBJ databases">
        <authorList>
            <person name="Aslett M."/>
        </authorList>
    </citation>
    <scope>NUCLEOTIDE SEQUENCE</scope>
    <source>
        <strain evidence="9">CDC</strain>
    </source>
</reference>
<dbReference type="Pfam" id="PF18562">
    <property type="entry name" value="CIDR1_gamma"/>
    <property type="match status" value="1"/>
</dbReference>
<dbReference type="Pfam" id="PF22672">
    <property type="entry name" value="DBL_C"/>
    <property type="match status" value="2"/>
</dbReference>
<feature type="region of interest" description="Disordered" evidence="2">
    <location>
        <begin position="1349"/>
        <end position="1418"/>
    </location>
</feature>
<sequence length="2646" mass="300516">MVKEVKPGGNVEDATAKYALDKIGQQVHDETVIKDAEQYRSLLKGTLSKAKFENAPKDKQTENDPCLLEYEYHTNATNGKNYPCRTGREKRFSDVGGGECDEKKIRGNNAGACAPYRRLNLCVKNLENINRYDKINNDTLLADVCLAAKHEGESLKGYHDQYQAKYPDTNSQLCTVLARSFADLGDIIRGKDLFLGNNRKDKLEDNLKRIFKEIYDKLGNPNAKEYYNKDNNGTGNYYKLREHWWEANRQQVWKAMTCNAGGGNIYFRRTCSGEQRTATRGNCQCIDTSVPTYFDYVPQFLRWFEEWAEDFCTKRKHKLQNAINICRGMGDDGNKLYCDLNGFDCKRTAKGEERFVEGGGCKKCSVPCDHFVHWIDNQKEEFDKQKNKYEKEIEKAEKITKASNEKINNIYEKEFYTHLKKDYNDVKSFLEKLSKEKICEKHPQVGDGKRTFIDFKNDKPEDIFSHTEYCQACPWCGMNCTNDGICTKRPDSTCQKKIPKKDYSPENTTDIPKLTPDKEKIDILQKYSKFCTSVNSAANGGGQIKEWECYYDKNNTDSEQNNNCILGKWKDFKKEQKVTSYNAFFYRSIIDMLNDSIDWRDKLKKCIENDNKQCVNKCYGKCKCYERWVQGKKEEWDKIKEHFGKQGDIKNPEDRDTTLKALLDVEFLDDIKDVYTDKQHLQKIEERLKDKMEENFNPSRKKTAIDEFLEEELKEAKDCLNTHKKDKCDTTDSYPGRIAPPQRFPHEDSDDSEDDEPPPKKTKPTKQVKNPCSSDGGTKEHPVLAEKVAHQMQQKAHDKMLANSVKNGEIGKGKSGESKSSLIGDICKATFMSSRKPSELTDACSITQDHSNAAKKESKNPCNGKGEKRFNVGEEWQSGHTIGTAQEVFLPPRREHMCTSNLEKLNVSKVTNNDNGNDTFLVEVLHAAKSEADDIKKKYKEINDKNGLKDDHATVCRAIHYSFADIGDIIKGTDLWDGNNDAKELQNNLVQIFKKIKEEIEEKHHGVKEKYSKDNESIKPPYKQLREDWWEANRRHVWQALACEAKDQIPCTGSPYEDYIPQRLRWMTEWVEWFCKAQKKQYTDLKTKCQKCKEKDKGCTKDSGDGECTKCASQCKEYEKKIKKWADQWQPMNIQYITLYGQAKTASASTGFPGAGADYHQVVDFLRELQEEYKTATSESDATKSPYATAAGYVHQELGTTVGCQEQNVFCSTGGADKEKYAFKERPHDHETACKCDTNVRPPAPPPRPATEEERPNDNRGRSERNDDGLRPAGPQHPPAEAPKEDICNIVDTILTGGKLDDACQQKYGEKSRVGWKCIPSGVKSDKNGSICIPPRRRKMYISPLIKWANGSNKGGGDSSVSGSTGQTKEGTEASGSGSGSKGEVKGPNGDAGSTGQGKEASQEQTTDTQTQSGSENPLLKAFVESAAVETFFLWDRYKKIKETVKKEREEAETNLVAGATTDEEQEQLEKGEIPDDFKRQMFYTLGDYRDICIGDENIINTLKVGGIDIKEISEKIHQFLKNDDKKPGQTTKPEDWWDKNAKHIWKGMICSLTYKENGSGKDVTITRHTDVYEKFFGKENTDKPNNIPTLALPGGTLGGLGSGTYESTYKYDDVSYGGNTGAIATGAGKEAGQKALDTDPTTLKDFVKRPFFFRWLEEWGEEFCRKQKHKLYIIKKECRDNKVCSGDGLNCTDPVPDNNKIYESFHCSTCARHCRWYKKWIERKKTEYEKQKDRYQTERESAKSDNGFSKTLEEDAAKFLERLKDGACKIENGNEIGMVKTGNSHINFGDETETFGHKKYCGTCPEFKFKCINGVCNGAKERKCNGRRPIEAKKIENIKNNTKDVYMVVSDNSKTEVADGLQACEKAGVFEGIRKDVWKCGEYCGVDICTLEKTNTNAEGKEHIIMKEFLKRWLETFFEDYSKIKHKISHCTKSENKSTCISGCEQKCKCVEQWTTKKKEEWDDIKKKYIQVYTENNGDDGNTLSFFLEGVPFDIEILKAIGPCGDLEAFEKSIHCNGTERSKSGKDGTKYDGILCLLDKLEEKAKNCQDAHKPSASPGKQCKDSAPTQTPPEEPLEEEEDPENKVGKPAICGDVEDKKETVEEDEKCDEEKDKEQKEEDSKEEKNDAPPEAPPLSPESSSSGEGNPEQTPILKPEEEAPAPQPPKDDSKSKSKEDTKPSLPKPPIQLLDDPLVIPSLATSTLSWSVGIAFFALTYWWLKKKTKRPVDLFSIMEIPQNNYGIPTTKSSNRYIPYGSGKYRGKRYIYIEGDSGTDSGYIDHYSDITSSSESEYEEFDINDIYAPGSPKYKTLIEVVLEPSKRDTQSDDTPSNKFTEKEWNELKQNFISQYLPNIQPNDVPNDYTSGTTPTNTNNTTMSSHNVDNNTHPTPPRHTLDQKPFIMSIHDRNLLSGEEYSYDMSNTNSGNNDLYSDSGLIGDNRDSYSGIDLINDTLSGGNHDIYDEILKRKENELFGTNHVKHTSTHSVAKHTNSDDPIHNQLNLFHKWLDRDRDMCKKWENKVELLDKLKEKWENERHSGIPSDDNIPSGTPSDNNKYSDIPSSNKTLNTDVSIQIDMDNNQVDDNIYLDTYPDKYTVDNINPVDENPTIPNLVGNINPNPTQVQIEMSVKNTQMMEEKSPIGDVWDI</sequence>
<dbReference type="Pfam" id="PF15445">
    <property type="entry name" value="ATS"/>
    <property type="match status" value="1"/>
</dbReference>
<dbReference type="EMBL" id="HG810768">
    <property type="protein sequence ID" value="CDO63587.1"/>
    <property type="molecule type" value="Genomic_DNA"/>
</dbReference>
<evidence type="ECO:0000256" key="1">
    <source>
        <dbReference type="SAM" id="Coils"/>
    </source>
</evidence>
<evidence type="ECO:0000259" key="5">
    <source>
        <dbReference type="Pfam" id="PF15445"/>
    </source>
</evidence>
<evidence type="ECO:0000313" key="10">
    <source>
        <dbReference type="Proteomes" id="UP000027581"/>
    </source>
</evidence>
<dbReference type="SUPFAM" id="SSF140924">
    <property type="entry name" value="Duffy binding domain-like"/>
    <property type="match status" value="5"/>
</dbReference>
<dbReference type="GO" id="GO:0016020">
    <property type="term" value="C:membrane"/>
    <property type="evidence" value="ECO:0007669"/>
    <property type="project" value="InterPro"/>
</dbReference>
<evidence type="ECO:0000259" key="8">
    <source>
        <dbReference type="Pfam" id="PF22672"/>
    </source>
</evidence>
<organism evidence="9 10">
    <name type="scientific">Plasmodium reichenowi</name>
    <dbReference type="NCBI Taxonomy" id="5854"/>
    <lineage>
        <taxon>Eukaryota</taxon>
        <taxon>Sar</taxon>
        <taxon>Alveolata</taxon>
        <taxon>Apicomplexa</taxon>
        <taxon>Aconoidasida</taxon>
        <taxon>Haemosporida</taxon>
        <taxon>Plasmodiidae</taxon>
        <taxon>Plasmodium</taxon>
        <taxon>Plasmodium (Laverania)</taxon>
    </lineage>
</organism>
<evidence type="ECO:0000256" key="2">
    <source>
        <dbReference type="SAM" id="MobiDB-lite"/>
    </source>
</evidence>
<feature type="region of interest" description="Disordered" evidence="2">
    <location>
        <begin position="1233"/>
        <end position="1286"/>
    </location>
</feature>
<dbReference type="Pfam" id="PF03011">
    <property type="entry name" value="PFEMP"/>
    <property type="match status" value="2"/>
</dbReference>
<feature type="compositionally biased region" description="Basic and acidic residues" evidence="2">
    <location>
        <begin position="1250"/>
        <end position="1270"/>
    </location>
</feature>
<dbReference type="VEuPathDB" id="PlasmoDB:PRCDC_0709900"/>
<feature type="domain" description="Plasmodium falciparum erythrocyte membrane protein 1 acidic terminal segment" evidence="5">
    <location>
        <begin position="2203"/>
        <end position="2646"/>
    </location>
</feature>